<evidence type="ECO:0000256" key="9">
    <source>
        <dbReference type="RuleBase" id="RU361205"/>
    </source>
</evidence>
<dbReference type="InterPro" id="IPR045031">
    <property type="entry name" value="DHP_synth-like"/>
</dbReference>
<evidence type="ECO:0000256" key="6">
    <source>
        <dbReference type="ARBA" id="ARBA00022723"/>
    </source>
</evidence>
<feature type="domain" description="Pterin-binding" evidence="10">
    <location>
        <begin position="15"/>
        <end position="268"/>
    </location>
</feature>
<evidence type="ECO:0000313" key="11">
    <source>
        <dbReference type="EMBL" id="MFC3105784.1"/>
    </source>
</evidence>
<keyword evidence="7 9" id="KW-0460">Magnesium</keyword>
<dbReference type="PROSITE" id="PS00793">
    <property type="entry name" value="DHPS_2"/>
    <property type="match status" value="1"/>
</dbReference>
<dbReference type="Proteomes" id="UP001595462">
    <property type="component" value="Unassembled WGS sequence"/>
</dbReference>
<dbReference type="GO" id="GO:0004156">
    <property type="term" value="F:dihydropteroate synthase activity"/>
    <property type="evidence" value="ECO:0007669"/>
    <property type="project" value="UniProtKB-EC"/>
</dbReference>
<accession>A0ABV7ESW1</accession>
<dbReference type="PANTHER" id="PTHR20941:SF1">
    <property type="entry name" value="FOLIC ACID SYNTHESIS PROTEIN FOL1"/>
    <property type="match status" value="1"/>
</dbReference>
<organism evidence="11 12">
    <name type="scientific">Salinisphaera aquimarina</name>
    <dbReference type="NCBI Taxonomy" id="2094031"/>
    <lineage>
        <taxon>Bacteria</taxon>
        <taxon>Pseudomonadati</taxon>
        <taxon>Pseudomonadota</taxon>
        <taxon>Gammaproteobacteria</taxon>
        <taxon>Salinisphaerales</taxon>
        <taxon>Salinisphaeraceae</taxon>
        <taxon>Salinisphaera</taxon>
    </lineage>
</organism>
<keyword evidence="6 9" id="KW-0479">Metal-binding</keyword>
<dbReference type="InterPro" id="IPR000489">
    <property type="entry name" value="Pterin-binding_dom"/>
</dbReference>
<dbReference type="EMBL" id="JBHRSS010000008">
    <property type="protein sequence ID" value="MFC3105784.1"/>
    <property type="molecule type" value="Genomic_DNA"/>
</dbReference>
<dbReference type="Pfam" id="PF00809">
    <property type="entry name" value="Pterin_bind"/>
    <property type="match status" value="1"/>
</dbReference>
<evidence type="ECO:0000256" key="5">
    <source>
        <dbReference type="ARBA" id="ARBA00022679"/>
    </source>
</evidence>
<evidence type="ECO:0000256" key="1">
    <source>
        <dbReference type="ARBA" id="ARBA00000012"/>
    </source>
</evidence>
<keyword evidence="12" id="KW-1185">Reference proteome</keyword>
<reference evidence="12" key="1">
    <citation type="journal article" date="2019" name="Int. J. Syst. Evol. Microbiol.">
        <title>The Global Catalogue of Microorganisms (GCM) 10K type strain sequencing project: providing services to taxonomists for standard genome sequencing and annotation.</title>
        <authorList>
            <consortium name="The Broad Institute Genomics Platform"/>
            <consortium name="The Broad Institute Genome Sequencing Center for Infectious Disease"/>
            <person name="Wu L."/>
            <person name="Ma J."/>
        </authorList>
    </citation>
    <scope>NUCLEOTIDE SEQUENCE [LARGE SCALE GENOMIC DNA]</scope>
    <source>
        <strain evidence="12">KCTC 52640</strain>
    </source>
</reference>
<comment type="pathway">
    <text evidence="3 9">Cofactor biosynthesis; tetrahydrofolate biosynthesis; 7,8-dihydrofolate from 2-amino-4-hydroxy-6-hydroxymethyl-7,8-dihydropteridine diphosphate and 4-aminobenzoate: step 1/2.</text>
</comment>
<comment type="caution">
    <text evidence="11">The sequence shown here is derived from an EMBL/GenBank/DDBJ whole genome shotgun (WGS) entry which is preliminary data.</text>
</comment>
<dbReference type="EC" id="2.5.1.15" evidence="4 9"/>
<dbReference type="PROSITE" id="PS50972">
    <property type="entry name" value="PTERIN_BINDING"/>
    <property type="match status" value="1"/>
</dbReference>
<gene>
    <name evidence="11" type="primary">folP</name>
    <name evidence="11" type="ORF">ACFOSU_18090</name>
</gene>
<dbReference type="InterPro" id="IPR006390">
    <property type="entry name" value="DHP_synth_dom"/>
</dbReference>
<dbReference type="SUPFAM" id="SSF51717">
    <property type="entry name" value="Dihydropteroate synthetase-like"/>
    <property type="match status" value="1"/>
</dbReference>
<comment type="function">
    <text evidence="9">Catalyzes the condensation of para-aminobenzoate (pABA) with 6-hydroxymethyl-7,8-dihydropterin diphosphate (DHPt-PP) to form 7,8-dihydropteroate (H2Pte), the immediate precursor of folate derivatives.</text>
</comment>
<sequence>MQLVGPRSVCDLSQPAVMGILNVTPDSFSDGGSYASADAAVARALSMVDEGAAIIDIGGESTRPGASPVTAHDECERVLPVIRALRAASDVFISIDTLKPDVMRAACAAGADMINDVNALQAPGALDVAVEAGAAVCLMHMQGEPRTMQAAPQYDDVVADIKSFLAQRVSVCEQAGIARERICVDPGFGFGKSLEHNLELMRELGQFADADLPLLVGVSRKTMFARLFGRDDLRSRVNGSVAAAFWAVGRGARIIRCHDIRDTCQVLHLARSLEAHSAP</sequence>
<dbReference type="NCBIfam" id="TIGR01496">
    <property type="entry name" value="DHPS"/>
    <property type="match status" value="1"/>
</dbReference>
<dbReference type="PROSITE" id="PS00792">
    <property type="entry name" value="DHPS_1"/>
    <property type="match status" value="1"/>
</dbReference>
<evidence type="ECO:0000259" key="10">
    <source>
        <dbReference type="PROSITE" id="PS50972"/>
    </source>
</evidence>
<evidence type="ECO:0000256" key="7">
    <source>
        <dbReference type="ARBA" id="ARBA00022842"/>
    </source>
</evidence>
<name>A0ABV7ESW1_9GAMM</name>
<dbReference type="InterPro" id="IPR011005">
    <property type="entry name" value="Dihydropteroate_synth-like_sf"/>
</dbReference>
<evidence type="ECO:0000256" key="2">
    <source>
        <dbReference type="ARBA" id="ARBA00001946"/>
    </source>
</evidence>
<dbReference type="RefSeq" id="WP_380691382.1">
    <property type="nucleotide sequence ID" value="NZ_JBHRSS010000008.1"/>
</dbReference>
<dbReference type="PANTHER" id="PTHR20941">
    <property type="entry name" value="FOLATE SYNTHESIS PROTEINS"/>
    <property type="match status" value="1"/>
</dbReference>
<protein>
    <recommendedName>
        <fullName evidence="4 9">Dihydropteroate synthase</fullName>
        <shortName evidence="9">DHPS</shortName>
        <ecNumber evidence="4 9">2.5.1.15</ecNumber>
    </recommendedName>
    <alternativeName>
        <fullName evidence="9">Dihydropteroate pyrophosphorylase</fullName>
    </alternativeName>
</protein>
<proteinExistence type="inferred from homology"/>
<dbReference type="CDD" id="cd00739">
    <property type="entry name" value="DHPS"/>
    <property type="match status" value="1"/>
</dbReference>
<keyword evidence="5 9" id="KW-0808">Transferase</keyword>
<evidence type="ECO:0000313" key="12">
    <source>
        <dbReference type="Proteomes" id="UP001595462"/>
    </source>
</evidence>
<comment type="similarity">
    <text evidence="9">Belongs to the DHPS family.</text>
</comment>
<dbReference type="Gene3D" id="3.20.20.20">
    <property type="entry name" value="Dihydropteroate synthase-like"/>
    <property type="match status" value="1"/>
</dbReference>
<evidence type="ECO:0000256" key="8">
    <source>
        <dbReference type="ARBA" id="ARBA00022909"/>
    </source>
</evidence>
<comment type="catalytic activity">
    <reaction evidence="1">
        <text>(7,8-dihydropterin-6-yl)methyl diphosphate + 4-aminobenzoate = 7,8-dihydropteroate + diphosphate</text>
        <dbReference type="Rhea" id="RHEA:19949"/>
        <dbReference type="ChEBI" id="CHEBI:17836"/>
        <dbReference type="ChEBI" id="CHEBI:17839"/>
        <dbReference type="ChEBI" id="CHEBI:33019"/>
        <dbReference type="ChEBI" id="CHEBI:72950"/>
        <dbReference type="EC" id="2.5.1.15"/>
    </reaction>
</comment>
<evidence type="ECO:0000256" key="3">
    <source>
        <dbReference type="ARBA" id="ARBA00004763"/>
    </source>
</evidence>
<keyword evidence="8 9" id="KW-0289">Folate biosynthesis</keyword>
<comment type="cofactor">
    <cofactor evidence="2 9">
        <name>Mg(2+)</name>
        <dbReference type="ChEBI" id="CHEBI:18420"/>
    </cofactor>
</comment>
<evidence type="ECO:0000256" key="4">
    <source>
        <dbReference type="ARBA" id="ARBA00012458"/>
    </source>
</evidence>